<dbReference type="Proteomes" id="UP000322634">
    <property type="component" value="Unassembled WGS sequence"/>
</dbReference>
<sequence length="323" mass="35223">MSGPYHLVWDDFGGGLRTTGPDARWAHYAFGALVGDDGEPTGTGKGLRVRSRGRHPVTGEPAFLRTTGRENGDPAALPGVLDHVKWLVYGTNTASTGLPGFDAEPGRELLIEAVLGGRTYGTEGHPFGGRVVAAGDDLRLAAVCMPLLDVETFVLFDFFLSNERIYAGYERLPFVREQHGNYAAFLYTVPVGPRTPEQEHRLGVGYDRTAGVARWYVDGIEVMRVDQIGRHLSSREHLVLDHGGEEATVAPRQLNCGLGMFTILDATRPGEEGGLVQLTEHDEHYARPVFWDSESDPASRLFGQGAELTCTGYTITSRPAQKD</sequence>
<dbReference type="RefSeq" id="WP_148349773.1">
    <property type="nucleotide sequence ID" value="NZ_JBHSBF010000009.1"/>
</dbReference>
<gene>
    <name evidence="1" type="ORF">FXF65_11630</name>
</gene>
<dbReference type="OrthoDB" id="2791077at2"/>
<dbReference type="Pfam" id="PF19559">
    <property type="entry name" value="DUF6081"/>
    <property type="match status" value="1"/>
</dbReference>
<accession>A0A5D0UC67</accession>
<evidence type="ECO:0000313" key="1">
    <source>
        <dbReference type="EMBL" id="TYC15978.1"/>
    </source>
</evidence>
<proteinExistence type="predicted"/>
<keyword evidence="2" id="KW-1185">Reference proteome</keyword>
<organism evidence="1 2">
    <name type="scientific">Actinomadura syzygii</name>
    <dbReference type="NCBI Taxonomy" id="1427538"/>
    <lineage>
        <taxon>Bacteria</taxon>
        <taxon>Bacillati</taxon>
        <taxon>Actinomycetota</taxon>
        <taxon>Actinomycetes</taxon>
        <taxon>Streptosporangiales</taxon>
        <taxon>Thermomonosporaceae</taxon>
        <taxon>Actinomadura</taxon>
    </lineage>
</organism>
<dbReference type="InterPro" id="IPR045727">
    <property type="entry name" value="DUF6081"/>
</dbReference>
<comment type="caution">
    <text evidence="1">The sequence shown here is derived from an EMBL/GenBank/DDBJ whole genome shotgun (WGS) entry which is preliminary data.</text>
</comment>
<protein>
    <submittedName>
        <fullName evidence="1">Uncharacterized protein</fullName>
    </submittedName>
</protein>
<reference evidence="1 2" key="1">
    <citation type="submission" date="2019-08" db="EMBL/GenBank/DDBJ databases">
        <title>Actinomadura sp. nov. CYP1-5 isolated from mountain soil.</title>
        <authorList>
            <person name="Songsumanus A."/>
            <person name="Kuncharoen N."/>
            <person name="Kudo T."/>
            <person name="Yuki M."/>
            <person name="Igarashi Y."/>
            <person name="Tanasupawat S."/>
        </authorList>
    </citation>
    <scope>NUCLEOTIDE SEQUENCE [LARGE SCALE GENOMIC DNA]</scope>
    <source>
        <strain evidence="1 2">GKU157</strain>
    </source>
</reference>
<dbReference type="AlphaFoldDB" id="A0A5D0UC67"/>
<dbReference type="EMBL" id="VSFF01000004">
    <property type="protein sequence ID" value="TYC15978.1"/>
    <property type="molecule type" value="Genomic_DNA"/>
</dbReference>
<evidence type="ECO:0000313" key="2">
    <source>
        <dbReference type="Proteomes" id="UP000322634"/>
    </source>
</evidence>
<name>A0A5D0UC67_9ACTN</name>